<gene>
    <name evidence="2" type="ORF">EKD16_23305</name>
</gene>
<evidence type="ECO:0000313" key="2">
    <source>
        <dbReference type="EMBL" id="QBI56413.1"/>
    </source>
</evidence>
<sequence>MTKEANAAYDSSWTFIFAWLLLGISLLISGVRDLYDPAASAWTTWLGFISSAVFLLMAVNGMRLRRRRRESAEPAGAAS</sequence>
<name>A0A4P6Q6V4_9ACTN</name>
<dbReference type="AlphaFoldDB" id="A0A4P6Q6V4"/>
<dbReference type="KEGG" id="strr:EKD16_23305"/>
<keyword evidence="1" id="KW-0472">Membrane</keyword>
<proteinExistence type="predicted"/>
<dbReference type="Proteomes" id="UP000292235">
    <property type="component" value="Chromosome"/>
</dbReference>
<accession>A0A4P6Q6V4</accession>
<protein>
    <submittedName>
        <fullName evidence="2">Uncharacterized protein</fullName>
    </submittedName>
</protein>
<dbReference type="RefSeq" id="WP_131101277.1">
    <property type="nucleotide sequence ID" value="NZ_CP036455.1"/>
</dbReference>
<evidence type="ECO:0000313" key="3">
    <source>
        <dbReference type="Proteomes" id="UP000292235"/>
    </source>
</evidence>
<feature type="transmembrane region" description="Helical" evidence="1">
    <location>
        <begin position="12"/>
        <end position="30"/>
    </location>
</feature>
<organism evidence="2 3">
    <name type="scientific">Streptomonospora litoralis</name>
    <dbReference type="NCBI Taxonomy" id="2498135"/>
    <lineage>
        <taxon>Bacteria</taxon>
        <taxon>Bacillati</taxon>
        <taxon>Actinomycetota</taxon>
        <taxon>Actinomycetes</taxon>
        <taxon>Streptosporangiales</taxon>
        <taxon>Nocardiopsidaceae</taxon>
        <taxon>Streptomonospora</taxon>
    </lineage>
</organism>
<evidence type="ECO:0000256" key="1">
    <source>
        <dbReference type="SAM" id="Phobius"/>
    </source>
</evidence>
<dbReference type="EMBL" id="CP036455">
    <property type="protein sequence ID" value="QBI56413.1"/>
    <property type="molecule type" value="Genomic_DNA"/>
</dbReference>
<keyword evidence="3" id="KW-1185">Reference proteome</keyword>
<reference evidence="2 3" key="1">
    <citation type="submission" date="2019-02" db="EMBL/GenBank/DDBJ databases">
        <authorList>
            <person name="Khodamoradi S."/>
            <person name="Hahnke R.L."/>
            <person name="Kaempfer P."/>
            <person name="Schumann P."/>
            <person name="Rohde M."/>
            <person name="Steinert M."/>
            <person name="Luzhetskyy A."/>
            <person name="Wink J."/>
            <person name="Ruckert C."/>
        </authorList>
    </citation>
    <scope>NUCLEOTIDE SEQUENCE [LARGE SCALE GENOMIC DNA]</scope>
    <source>
        <strain evidence="2 3">M2</strain>
    </source>
</reference>
<keyword evidence="1" id="KW-0812">Transmembrane</keyword>
<keyword evidence="1" id="KW-1133">Transmembrane helix</keyword>
<feature type="transmembrane region" description="Helical" evidence="1">
    <location>
        <begin position="42"/>
        <end position="59"/>
    </location>
</feature>